<proteinExistence type="predicted"/>
<keyword evidence="2" id="KW-1185">Reference proteome</keyword>
<dbReference type="EMBL" id="QUZU01000006">
    <property type="protein sequence ID" value="TFY90807.1"/>
    <property type="molecule type" value="Genomic_DNA"/>
</dbReference>
<accession>A0A4Z0AWU1</accession>
<gene>
    <name evidence="1" type="ORF">DYL59_07440</name>
</gene>
<comment type="caution">
    <text evidence="1">The sequence shown here is derived from an EMBL/GenBank/DDBJ whole genome shotgun (WGS) entry which is preliminary data.</text>
</comment>
<evidence type="ECO:0000313" key="2">
    <source>
        <dbReference type="Proteomes" id="UP000297391"/>
    </source>
</evidence>
<reference evidence="1 2" key="1">
    <citation type="journal article" date="2019" name="Syst. Appl. Microbiol.">
        <title>New species of pathogenic Pseudomonas isolated from citrus in Tunisia: Proposal of Pseudomonas kairouanensis sp. nov. and Pseudomonas nabeulensis sp. nov.</title>
        <authorList>
            <person name="Oueslati M."/>
            <person name="Mulet M."/>
            <person name="Gomila M."/>
            <person name="Berge O."/>
            <person name="Hajlaoui M.R."/>
            <person name="Lalucat J."/>
            <person name="Sadfi-Zouaoui N."/>
            <person name="Garcia-Valdes E."/>
        </authorList>
    </citation>
    <scope>NUCLEOTIDE SEQUENCE [LARGE SCALE GENOMIC DNA]</scope>
    <source>
        <strain evidence="1 2">KC12</strain>
    </source>
</reference>
<sequence>MHPTAVEICLGQYMPDGVKLKVLQWRHDTPPMMLNGGDLYDLDQLNWQVWSVFPVSVFKALEIQCGRGLAPDGSVSVS</sequence>
<organism evidence="1 2">
    <name type="scientific">Pseudomonas kairouanensis</name>
    <dbReference type="NCBI Taxonomy" id="2293832"/>
    <lineage>
        <taxon>Bacteria</taxon>
        <taxon>Pseudomonadati</taxon>
        <taxon>Pseudomonadota</taxon>
        <taxon>Gammaproteobacteria</taxon>
        <taxon>Pseudomonadales</taxon>
        <taxon>Pseudomonadaceae</taxon>
        <taxon>Pseudomonas</taxon>
    </lineage>
</organism>
<protein>
    <submittedName>
        <fullName evidence="1">Uncharacterized protein</fullName>
    </submittedName>
</protein>
<dbReference type="Proteomes" id="UP000297391">
    <property type="component" value="Unassembled WGS sequence"/>
</dbReference>
<evidence type="ECO:0000313" key="1">
    <source>
        <dbReference type="EMBL" id="TFY90807.1"/>
    </source>
</evidence>
<name>A0A4Z0AWU1_9PSED</name>
<dbReference type="AlphaFoldDB" id="A0A4Z0AWU1"/>